<dbReference type="Pfam" id="PF26113">
    <property type="entry name" value="GH16_XgeA"/>
    <property type="match status" value="1"/>
</dbReference>
<dbReference type="SUPFAM" id="SSF49899">
    <property type="entry name" value="Concanavalin A-like lectins/glucanases"/>
    <property type="match status" value="1"/>
</dbReference>
<evidence type="ECO:0000313" key="3">
    <source>
        <dbReference type="Proteomes" id="UP001465976"/>
    </source>
</evidence>
<feature type="chain" id="PRO_5046773822" description="GH16 domain-containing protein" evidence="1">
    <location>
        <begin position="23"/>
        <end position="364"/>
    </location>
</feature>
<accession>A0ABR3FWG4</accession>
<dbReference type="PANTHER" id="PTHR10963">
    <property type="entry name" value="GLYCOSYL HYDROLASE-RELATED"/>
    <property type="match status" value="1"/>
</dbReference>
<dbReference type="PANTHER" id="PTHR10963:SF24">
    <property type="entry name" value="GLYCOSIDASE C21B10.07-RELATED"/>
    <property type="match status" value="1"/>
</dbReference>
<proteinExistence type="predicted"/>
<name>A0ABR3FWG4_9AGAR</name>
<dbReference type="InterPro" id="IPR050546">
    <property type="entry name" value="Glycosyl_Hydrlase_16"/>
</dbReference>
<keyword evidence="1" id="KW-0732">Signal</keyword>
<dbReference type="Proteomes" id="UP001465976">
    <property type="component" value="Unassembled WGS sequence"/>
</dbReference>
<feature type="signal peptide" evidence="1">
    <location>
        <begin position="1"/>
        <end position="22"/>
    </location>
</feature>
<keyword evidence="3" id="KW-1185">Reference proteome</keyword>
<gene>
    <name evidence="2" type="ORF">V5O48_002186</name>
</gene>
<organism evidence="2 3">
    <name type="scientific">Marasmius crinis-equi</name>
    <dbReference type="NCBI Taxonomy" id="585013"/>
    <lineage>
        <taxon>Eukaryota</taxon>
        <taxon>Fungi</taxon>
        <taxon>Dikarya</taxon>
        <taxon>Basidiomycota</taxon>
        <taxon>Agaricomycotina</taxon>
        <taxon>Agaricomycetes</taxon>
        <taxon>Agaricomycetidae</taxon>
        <taxon>Agaricales</taxon>
        <taxon>Marasmiineae</taxon>
        <taxon>Marasmiaceae</taxon>
        <taxon>Marasmius</taxon>
    </lineage>
</organism>
<dbReference type="Gene3D" id="2.60.120.200">
    <property type="match status" value="1"/>
</dbReference>
<sequence length="364" mass="38551">MALPHVLPLLLLLPFTPGYVSATKYNLARDYSGANFFNGWKFYGAADNLTNGDAFFANKSLATTSRLAYVDSNTKRAIIKVDNTSTVAYNEKRNSVRISTEDLYPVGSVWVTDMYHVPYGCSVWPAWWSQAPAWPSGGEIDTFEGVNQVTQNQMALHTSTGCNQVSPVQSSTQISSTNCSSLANSNQGCVTKDPDPKSYGAAFANAGGGVFVTELAETGVSIWFFTRASVPSSLSSNSSSIDTSSLGTPVANYPSGGCSIDKFFSPQSLIFDITLCGDLARPTFNETCTGTRENSCYLDVVLGPASGYDNAYFDISYVRVYGSGSSSSSSSSGNSAVGMSVAQTKGLVCAVALAAIQFALAFGL</sequence>
<evidence type="ECO:0000256" key="1">
    <source>
        <dbReference type="SAM" id="SignalP"/>
    </source>
</evidence>
<dbReference type="InterPro" id="IPR013320">
    <property type="entry name" value="ConA-like_dom_sf"/>
</dbReference>
<protein>
    <recommendedName>
        <fullName evidence="4">GH16 domain-containing protein</fullName>
    </recommendedName>
</protein>
<dbReference type="EMBL" id="JBAHYK010000047">
    <property type="protein sequence ID" value="KAL0579834.1"/>
    <property type="molecule type" value="Genomic_DNA"/>
</dbReference>
<evidence type="ECO:0000313" key="2">
    <source>
        <dbReference type="EMBL" id="KAL0579834.1"/>
    </source>
</evidence>
<reference evidence="2 3" key="1">
    <citation type="submission" date="2024-02" db="EMBL/GenBank/DDBJ databases">
        <title>A draft genome for the cacao thread blight pathogen Marasmius crinis-equi.</title>
        <authorList>
            <person name="Cohen S.P."/>
            <person name="Baruah I.K."/>
            <person name="Amoako-Attah I."/>
            <person name="Bukari Y."/>
            <person name="Meinhardt L.W."/>
            <person name="Bailey B.A."/>
        </authorList>
    </citation>
    <scope>NUCLEOTIDE SEQUENCE [LARGE SCALE GENOMIC DNA]</scope>
    <source>
        <strain evidence="2 3">GH-76</strain>
    </source>
</reference>
<comment type="caution">
    <text evidence="2">The sequence shown here is derived from an EMBL/GenBank/DDBJ whole genome shotgun (WGS) entry which is preliminary data.</text>
</comment>
<evidence type="ECO:0008006" key="4">
    <source>
        <dbReference type="Google" id="ProtNLM"/>
    </source>
</evidence>